<dbReference type="EMBL" id="JWSW01000017">
    <property type="protein sequence ID" value="KIJ88875.1"/>
    <property type="molecule type" value="Genomic_DNA"/>
</dbReference>
<dbReference type="AlphaFoldDB" id="A0A0C2RDJ3"/>
<protein>
    <submittedName>
        <fullName evidence="1">Uncharacterized protein</fullName>
    </submittedName>
</protein>
<keyword evidence="2" id="KW-1185">Reference proteome</keyword>
<evidence type="ECO:0000313" key="2">
    <source>
        <dbReference type="Proteomes" id="UP000031952"/>
    </source>
</evidence>
<comment type="caution">
    <text evidence="1">The sequence shown here is derived from an EMBL/GenBank/DDBJ whole genome shotgun (WGS) entry which is preliminary data.</text>
</comment>
<name>A0A0C2RDJ3_9RICK</name>
<organism evidence="1 2">
    <name type="scientific">Rickettsia asembonensis</name>
    <dbReference type="NCBI Taxonomy" id="1068590"/>
    <lineage>
        <taxon>Bacteria</taxon>
        <taxon>Pseudomonadati</taxon>
        <taxon>Pseudomonadota</taxon>
        <taxon>Alphaproteobacteria</taxon>
        <taxon>Rickettsiales</taxon>
        <taxon>Rickettsiaceae</taxon>
        <taxon>Rickettsieae</taxon>
        <taxon>Rickettsia</taxon>
        <taxon>spotted fever group</taxon>
    </lineage>
</organism>
<dbReference type="Proteomes" id="UP000031952">
    <property type="component" value="Unassembled WGS sequence"/>
</dbReference>
<feature type="non-terminal residue" evidence="1">
    <location>
        <position position="1"/>
    </location>
</feature>
<evidence type="ECO:0000313" key="1">
    <source>
        <dbReference type="EMBL" id="KIJ88875.1"/>
    </source>
</evidence>
<sequence>YLISQHFHKEILDLCNFLQITGLLLSIKRLEDLQGDDFINAYNALSPEVQEIWDVRISRYHLSKLAEFIEKKFSKESSIEYKEYAALREYNSLTSNKKAILESYLARKNFNSDDFVKVDKHIKDHFFEIACTVKDLTGTVFAAISKAGIISEVTQYLHFEDSSIKIAGMSLDNNTAGDYS</sequence>
<dbReference type="RefSeq" id="WP_041078552.1">
    <property type="nucleotide sequence ID" value="NZ_JWSW01000017.1"/>
</dbReference>
<accession>A0A0C2RDJ3</accession>
<proteinExistence type="predicted"/>
<reference evidence="1 2" key="1">
    <citation type="submission" date="2014-12" db="EMBL/GenBank/DDBJ databases">
        <title>Whole genome sequence of Candidatus Rickettsia asemboensis strain NMRCii isolated from cat fleas in west Kenya.</title>
        <authorList>
            <person name="Jima D."/>
            <person name="Luce-Fedrow A."/>
            <person name="Yang Y."/>
            <person name="Maina A.N."/>
            <person name="Snesrud E.C."/>
            <person name="Jarman R.G."/>
            <person name="Richards A.L."/>
            <person name="Hang J."/>
        </authorList>
    </citation>
    <scope>NUCLEOTIDE SEQUENCE [LARGE SCALE GENOMIC DNA]</scope>
    <source>
        <strain evidence="1 2">NMRCii</strain>
    </source>
</reference>
<gene>
    <name evidence="1" type="ORF">SB78_02930</name>
</gene>